<dbReference type="PANTHER" id="PTHR43130:SF3">
    <property type="entry name" value="HTH-TYPE TRANSCRIPTIONAL REGULATOR RV1931C"/>
    <property type="match status" value="1"/>
</dbReference>
<proteinExistence type="predicted"/>
<dbReference type="InterPro" id="IPR029062">
    <property type="entry name" value="Class_I_gatase-like"/>
</dbReference>
<organism evidence="2 3">
    <name type="scientific">Ktedonobacter racemifer DSM 44963</name>
    <dbReference type="NCBI Taxonomy" id="485913"/>
    <lineage>
        <taxon>Bacteria</taxon>
        <taxon>Bacillati</taxon>
        <taxon>Chloroflexota</taxon>
        <taxon>Ktedonobacteria</taxon>
        <taxon>Ktedonobacterales</taxon>
        <taxon>Ktedonobacteraceae</taxon>
        <taxon>Ktedonobacter</taxon>
    </lineage>
</organism>
<accession>D6TIN1</accession>
<dbReference type="InterPro" id="IPR002818">
    <property type="entry name" value="DJ-1/PfpI"/>
</dbReference>
<keyword evidence="3" id="KW-1185">Reference proteome</keyword>
<dbReference type="OrthoDB" id="9803764at2"/>
<sequence length="258" mass="28235">MVAKTSRSGCMDDLSIALPIFEGAEEQDVVGPYEMFFWMSLFEALPPDRRPIGETDFAVDFIRESEFADYFYPKVAPKAKVFTVAPTINTYVMSSGMQWTPDFSYDNAPAANMIVAPGGRGAHDIPARHKDGTIDYIKRVANAPGSKYVMSVCTGAFLLGAAGLLDGRHCQVSSHNYDRFEREVPKAKLVKDPSLSFVQEGNLFTSNGPCSGHATALRLVEVHCGTGYKNNLRELIEYIVPPVKGALVENGKVTTIVV</sequence>
<reference evidence="2 3" key="1">
    <citation type="journal article" date="2011" name="Stand. Genomic Sci.">
        <title>Non-contiguous finished genome sequence and contextual data of the filamentous soil bacterium Ktedonobacter racemifer type strain (SOSP1-21).</title>
        <authorList>
            <person name="Chang Y.J."/>
            <person name="Land M."/>
            <person name="Hauser L."/>
            <person name="Chertkov O."/>
            <person name="Del Rio T.G."/>
            <person name="Nolan M."/>
            <person name="Copeland A."/>
            <person name="Tice H."/>
            <person name="Cheng J.F."/>
            <person name="Lucas S."/>
            <person name="Han C."/>
            <person name="Goodwin L."/>
            <person name="Pitluck S."/>
            <person name="Ivanova N."/>
            <person name="Ovchinikova G."/>
            <person name="Pati A."/>
            <person name="Chen A."/>
            <person name="Palaniappan K."/>
            <person name="Mavromatis K."/>
            <person name="Liolios K."/>
            <person name="Brettin T."/>
            <person name="Fiebig A."/>
            <person name="Rohde M."/>
            <person name="Abt B."/>
            <person name="Goker M."/>
            <person name="Detter J.C."/>
            <person name="Woyke T."/>
            <person name="Bristow J."/>
            <person name="Eisen J.A."/>
            <person name="Markowitz V."/>
            <person name="Hugenholtz P."/>
            <person name="Kyrpides N.C."/>
            <person name="Klenk H.P."/>
            <person name="Lapidus A."/>
        </authorList>
    </citation>
    <scope>NUCLEOTIDE SEQUENCE [LARGE SCALE GENOMIC DNA]</scope>
    <source>
        <strain evidence="3">DSM 44963</strain>
    </source>
</reference>
<dbReference type="Proteomes" id="UP000004508">
    <property type="component" value="Unassembled WGS sequence"/>
</dbReference>
<evidence type="ECO:0000259" key="1">
    <source>
        <dbReference type="Pfam" id="PF01965"/>
    </source>
</evidence>
<feature type="domain" description="DJ-1/PfpI" evidence="1">
    <location>
        <begin position="78"/>
        <end position="221"/>
    </location>
</feature>
<evidence type="ECO:0000313" key="3">
    <source>
        <dbReference type="Proteomes" id="UP000004508"/>
    </source>
</evidence>
<dbReference type="EMBL" id="ADVG01000001">
    <property type="protein sequence ID" value="EFH89288.1"/>
    <property type="molecule type" value="Genomic_DNA"/>
</dbReference>
<dbReference type="Gene3D" id="3.40.50.880">
    <property type="match status" value="1"/>
</dbReference>
<dbReference type="SUPFAM" id="SSF52317">
    <property type="entry name" value="Class I glutamine amidotransferase-like"/>
    <property type="match status" value="1"/>
</dbReference>
<dbReference type="InterPro" id="IPR052158">
    <property type="entry name" value="INH-QAR"/>
</dbReference>
<protein>
    <submittedName>
        <fullName evidence="2">ThiJ/PfpI domain protein</fullName>
    </submittedName>
</protein>
<dbReference type="AlphaFoldDB" id="D6TIN1"/>
<dbReference type="STRING" id="485913.Krac_10835"/>
<dbReference type="Pfam" id="PF01965">
    <property type="entry name" value="DJ-1_PfpI"/>
    <property type="match status" value="1"/>
</dbReference>
<dbReference type="PANTHER" id="PTHR43130">
    <property type="entry name" value="ARAC-FAMILY TRANSCRIPTIONAL REGULATOR"/>
    <property type="match status" value="1"/>
</dbReference>
<dbReference type="RefSeq" id="WP_007905790.1">
    <property type="nucleotide sequence ID" value="NZ_ADVG01000001.1"/>
</dbReference>
<name>D6TIN1_KTERA</name>
<comment type="caution">
    <text evidence="2">The sequence shown here is derived from an EMBL/GenBank/DDBJ whole genome shotgun (WGS) entry which is preliminary data.</text>
</comment>
<dbReference type="eggNOG" id="COG4977">
    <property type="taxonomic scope" value="Bacteria"/>
</dbReference>
<evidence type="ECO:0000313" key="2">
    <source>
        <dbReference type="EMBL" id="EFH89288.1"/>
    </source>
</evidence>
<dbReference type="InParanoid" id="D6TIN1"/>
<gene>
    <name evidence="2" type="ORF">Krac_10835</name>
</gene>